<reference evidence="2 3" key="1">
    <citation type="submission" date="2024-04" db="EMBL/GenBank/DDBJ databases">
        <title>Symmetric and asymmetric DNA N6-adenine methylation regulates different biological responses in Mucorales.</title>
        <authorList>
            <consortium name="Lawrence Berkeley National Laboratory"/>
            <person name="Lax C."/>
            <person name="Mondo S.J."/>
            <person name="Osorio-Concepcion M."/>
            <person name="Muszewska A."/>
            <person name="Corrochano-Luque M."/>
            <person name="Gutierrez G."/>
            <person name="Riley R."/>
            <person name="Lipzen A."/>
            <person name="Guo J."/>
            <person name="Hundley H."/>
            <person name="Amirebrahimi M."/>
            <person name="Ng V."/>
            <person name="Lorenzo-Gutierrez D."/>
            <person name="Binder U."/>
            <person name="Yang J."/>
            <person name="Song Y."/>
            <person name="Canovas D."/>
            <person name="Navarro E."/>
            <person name="Freitag M."/>
            <person name="Gabaldon T."/>
            <person name="Grigoriev I.V."/>
            <person name="Corrochano L.M."/>
            <person name="Nicolas F.E."/>
            <person name="Garre V."/>
        </authorList>
    </citation>
    <scope>NUCLEOTIDE SEQUENCE [LARGE SCALE GENOMIC DNA]</scope>
    <source>
        <strain evidence="2 3">L51</strain>
    </source>
</reference>
<organism evidence="2 3">
    <name type="scientific">Phycomyces blakesleeanus</name>
    <dbReference type="NCBI Taxonomy" id="4837"/>
    <lineage>
        <taxon>Eukaryota</taxon>
        <taxon>Fungi</taxon>
        <taxon>Fungi incertae sedis</taxon>
        <taxon>Mucoromycota</taxon>
        <taxon>Mucoromycotina</taxon>
        <taxon>Mucoromycetes</taxon>
        <taxon>Mucorales</taxon>
        <taxon>Phycomycetaceae</taxon>
        <taxon>Phycomyces</taxon>
    </lineage>
</organism>
<dbReference type="EMBL" id="JBCLYO010000028">
    <property type="protein sequence ID" value="KAL0077380.1"/>
    <property type="molecule type" value="Genomic_DNA"/>
</dbReference>
<feature type="domain" description="UspA" evidence="1">
    <location>
        <begin position="170"/>
        <end position="286"/>
    </location>
</feature>
<dbReference type="InterPro" id="IPR006016">
    <property type="entry name" value="UspA"/>
</dbReference>
<sequence>MLVLKKMPFHVSFKDHITPVEHPLTTEDPPSNANPLNLLPVHPSDQTKPMVLEQDDPNKIPSLSIDSQLANATETLALDPSYDGPYDYEEDEEDEALRLTTEANRLIPVIEEAESNIQPNTNGLEPDLLVFSDHVTKTVKSDRIVTSMVYGAGKNGVLAVNIRPKRKRRTYLAACDFSDHGYYALEWVMGTMMRDGDELHIATVVNREDNPEAVKAAGFTLAKELQNASSLITNKARDMMGQMLLYDIKLTTHAISGRVKDVLGTLIRDLPLSMVVCGSRGRGAAKK</sequence>
<dbReference type="Gene3D" id="3.40.50.620">
    <property type="entry name" value="HUPs"/>
    <property type="match status" value="1"/>
</dbReference>
<dbReference type="PANTHER" id="PTHR46100:SF4">
    <property type="entry name" value="USPA DOMAIN-CONTAINING PROTEIN"/>
    <property type="match status" value="1"/>
</dbReference>
<evidence type="ECO:0000259" key="1">
    <source>
        <dbReference type="Pfam" id="PF00582"/>
    </source>
</evidence>
<dbReference type="SUPFAM" id="SSF52402">
    <property type="entry name" value="Adenine nucleotide alpha hydrolases-like"/>
    <property type="match status" value="1"/>
</dbReference>
<dbReference type="PANTHER" id="PTHR46100">
    <property type="entry name" value="IMP2'P"/>
    <property type="match status" value="1"/>
</dbReference>
<proteinExistence type="predicted"/>
<dbReference type="CDD" id="cd23659">
    <property type="entry name" value="USP_At3g01520-like"/>
    <property type="match status" value="1"/>
</dbReference>
<dbReference type="InterPro" id="IPR014729">
    <property type="entry name" value="Rossmann-like_a/b/a_fold"/>
</dbReference>
<gene>
    <name evidence="2" type="ORF">J3Q64DRAFT_1302553</name>
</gene>
<evidence type="ECO:0000313" key="2">
    <source>
        <dbReference type="EMBL" id="KAL0077380.1"/>
    </source>
</evidence>
<protein>
    <recommendedName>
        <fullName evidence="1">UspA domain-containing protein</fullName>
    </recommendedName>
</protein>
<comment type="caution">
    <text evidence="2">The sequence shown here is derived from an EMBL/GenBank/DDBJ whole genome shotgun (WGS) entry which is preliminary data.</text>
</comment>
<dbReference type="Proteomes" id="UP001448207">
    <property type="component" value="Unassembled WGS sequence"/>
</dbReference>
<dbReference type="Pfam" id="PF00582">
    <property type="entry name" value="Usp"/>
    <property type="match status" value="1"/>
</dbReference>
<accession>A0ABR3ANX0</accession>
<name>A0ABR3ANX0_PHYBL</name>
<evidence type="ECO:0000313" key="3">
    <source>
        <dbReference type="Proteomes" id="UP001448207"/>
    </source>
</evidence>
<keyword evidence="3" id="KW-1185">Reference proteome</keyword>